<comment type="caution">
    <text evidence="3">The sequence shown here is derived from an EMBL/GenBank/DDBJ whole genome shotgun (WGS) entry which is preliminary data.</text>
</comment>
<feature type="compositionally biased region" description="Polar residues" evidence="2">
    <location>
        <begin position="31"/>
        <end position="57"/>
    </location>
</feature>
<feature type="compositionally biased region" description="Polar residues" evidence="2">
    <location>
        <begin position="479"/>
        <end position="492"/>
    </location>
</feature>
<name>A0A9P6IGY8_9PEZI</name>
<feature type="region of interest" description="Disordered" evidence="2">
    <location>
        <begin position="761"/>
        <end position="780"/>
    </location>
</feature>
<dbReference type="Proteomes" id="UP000781932">
    <property type="component" value="Unassembled WGS sequence"/>
</dbReference>
<accession>A0A9P6IGY8</accession>
<feature type="compositionally biased region" description="Basic and acidic residues" evidence="2">
    <location>
        <begin position="519"/>
        <end position="534"/>
    </location>
</feature>
<organism evidence="3 4">
    <name type="scientific">Colletotrichum karsti</name>
    <dbReference type="NCBI Taxonomy" id="1095194"/>
    <lineage>
        <taxon>Eukaryota</taxon>
        <taxon>Fungi</taxon>
        <taxon>Dikarya</taxon>
        <taxon>Ascomycota</taxon>
        <taxon>Pezizomycotina</taxon>
        <taxon>Sordariomycetes</taxon>
        <taxon>Hypocreomycetidae</taxon>
        <taxon>Glomerellales</taxon>
        <taxon>Glomerellaceae</taxon>
        <taxon>Colletotrichum</taxon>
        <taxon>Colletotrichum boninense species complex</taxon>
    </lineage>
</organism>
<dbReference type="OrthoDB" id="4840568at2759"/>
<evidence type="ECO:0000256" key="1">
    <source>
        <dbReference type="SAM" id="Coils"/>
    </source>
</evidence>
<feature type="compositionally biased region" description="Pro residues" evidence="2">
    <location>
        <begin position="14"/>
        <end position="23"/>
    </location>
</feature>
<reference evidence="3" key="2">
    <citation type="submission" date="2020-11" db="EMBL/GenBank/DDBJ databases">
        <title>Whole genome sequencing of Colletotrichum sp.</title>
        <authorList>
            <person name="Li H."/>
        </authorList>
    </citation>
    <scope>NUCLEOTIDE SEQUENCE</scope>
    <source>
        <strain evidence="3">CkLH20</strain>
    </source>
</reference>
<reference evidence="3" key="1">
    <citation type="submission" date="2020-03" db="EMBL/GenBank/DDBJ databases">
        <authorList>
            <person name="He L."/>
        </authorList>
    </citation>
    <scope>NUCLEOTIDE SEQUENCE</scope>
    <source>
        <strain evidence="3">CkLH20</strain>
    </source>
</reference>
<feature type="compositionally biased region" description="Low complexity" evidence="2">
    <location>
        <begin position="91"/>
        <end position="104"/>
    </location>
</feature>
<dbReference type="RefSeq" id="XP_038751843.1">
    <property type="nucleotide sequence ID" value="XM_038883138.1"/>
</dbReference>
<keyword evidence="4" id="KW-1185">Reference proteome</keyword>
<feature type="coiled-coil region" evidence="1">
    <location>
        <begin position="272"/>
        <end position="299"/>
    </location>
</feature>
<protein>
    <submittedName>
        <fullName evidence="3">Uncharacterized protein</fullName>
    </submittedName>
</protein>
<evidence type="ECO:0000313" key="3">
    <source>
        <dbReference type="EMBL" id="KAF9882382.1"/>
    </source>
</evidence>
<dbReference type="EMBL" id="JAATWM020000001">
    <property type="protein sequence ID" value="KAF9882382.1"/>
    <property type="molecule type" value="Genomic_DNA"/>
</dbReference>
<gene>
    <name evidence="3" type="ORF">CkaCkLH20_00418</name>
</gene>
<proteinExistence type="predicted"/>
<feature type="region of interest" description="Disordered" evidence="2">
    <location>
        <begin position="78"/>
        <end position="146"/>
    </location>
</feature>
<feature type="region of interest" description="Disordered" evidence="2">
    <location>
        <begin position="474"/>
        <end position="534"/>
    </location>
</feature>
<sequence>MEDDSSSEEAPESPFTPPGPIPNPIVYQNRLEPQSGTPTPRNASASESRDTSGNLPQFPTLEPTPITAIDIQNALAGFVNSDDNDDDDRTPIAQQPSAPIAQQPSTPPFPDPDSPTLRIYKTEPPRTGPGFNGSVAPVPPPDAHNRSHIWIRPHRIPEDEEFMIPTEYNDLFTLTDATRESMMPRTHRYPDYARDEEARRRKLDFEAKTGETMSDEDYYSLFDQTTSTGGMLSTLLEFMQGREYVKAAHVNRIIHQMNRMMYESAQEEARLRHRRKLECDSLRRQLKDSEERCSDLRKTVGFIKGRTTALGEVASSSKRISEISEKEDDHIRENMGHWVDSDGASARVEEDFRKWQVLDNNLMSRLDERQQIEDTIEDERSISAEDLVRLRDADATIEKQRKEFQKWMEHRTKNLIEWLEVNDDDDESEAKAVLNGIHQELVKEGKILNQAYDSLKSVAGLQLSQRELRNRPLIDVSEQVPSDQALSDSNIYEDSLGADPDTPRQVSPSSLEDDSEGSTSEKSDATVVAPREDADCAGCRRRDRQLREKDRKIQEQTNQLRVGFHNWTQLSRKAEQLRLALTRCNNDSIEDALRHITNYRTLIFRDFYDEMAHLERIFNMQVDRAEEHAALFIKPIEHLQEGGGPEEILKQLEAMGSSVESLADASRVVQQKFSDQLKKMWSEHKEKFYEVTQENVDDAQRQRDLIKNLKKQVAELTEHAQGSLEHDAQESFRVAAALEKQMKAKIGQIRDKVQRYRDEIRRQQKQCDADQSSTQSADPEVARELKKKEKELRNLDRQCTKAAQLIGRMETDLENAKELANVRKQDASVLAEQVADLQLQLEERDETERWSLWDGTAVDVTDTSDPETLRRSRVAQLQKALLEAVGKVENRAQSQATVKPRVPSVTKRMRSLVVQKIRKSEQKDSTATTEEDIDGFWRLVDFQRRRADVVSLLRRNQFQHAKEQLCELEKWNHSRGKWHVESYAVEVSRSLNYLQAYANVKLVPVQRQADVLDVANETLESAKSHFVAAERGNPDAEHERVWMALRSHLEFEVQKTVEEIQKCDCKHKTQACGKHEENGAGVRYHHFMTVDGEDGEIQLPESAFNSLDPYSYRLDTIAEE</sequence>
<keyword evidence="1" id="KW-0175">Coiled coil</keyword>
<evidence type="ECO:0000256" key="2">
    <source>
        <dbReference type="SAM" id="MobiDB-lite"/>
    </source>
</evidence>
<feature type="region of interest" description="Disordered" evidence="2">
    <location>
        <begin position="1"/>
        <end position="62"/>
    </location>
</feature>
<feature type="compositionally biased region" description="Acidic residues" evidence="2">
    <location>
        <begin position="1"/>
        <end position="11"/>
    </location>
</feature>
<dbReference type="AlphaFoldDB" id="A0A9P6IGY8"/>
<evidence type="ECO:0000313" key="4">
    <source>
        <dbReference type="Proteomes" id="UP000781932"/>
    </source>
</evidence>
<dbReference type="GeneID" id="62156212"/>